<keyword evidence="3 6" id="KW-0378">Hydrolase</keyword>
<dbReference type="Gene3D" id="3.60.15.10">
    <property type="entry name" value="Ribonuclease Z/Hydroxyacylglutathione hydrolase-like"/>
    <property type="match status" value="1"/>
</dbReference>
<evidence type="ECO:0000256" key="3">
    <source>
        <dbReference type="ARBA" id="ARBA00022801"/>
    </source>
</evidence>
<evidence type="ECO:0000256" key="4">
    <source>
        <dbReference type="ARBA" id="ARBA00022833"/>
    </source>
</evidence>
<evidence type="ECO:0000256" key="2">
    <source>
        <dbReference type="ARBA" id="ARBA00022723"/>
    </source>
</evidence>
<keyword evidence="4" id="KW-0862">Zinc</keyword>
<dbReference type="PANTHER" id="PTHR42978:SF6">
    <property type="entry name" value="QUORUM-QUENCHING LACTONASE YTNP-RELATED"/>
    <property type="match status" value="1"/>
</dbReference>
<dbReference type="InterPro" id="IPR001279">
    <property type="entry name" value="Metallo-B-lactamas"/>
</dbReference>
<dbReference type="CDD" id="cd07720">
    <property type="entry name" value="OPHC2-like_MBL-fold"/>
    <property type="match status" value="1"/>
</dbReference>
<dbReference type="InterPro" id="IPR036866">
    <property type="entry name" value="RibonucZ/Hydroxyglut_hydro"/>
</dbReference>
<dbReference type="SUPFAM" id="SSF56281">
    <property type="entry name" value="Metallo-hydrolase/oxidoreductase"/>
    <property type="match status" value="1"/>
</dbReference>
<evidence type="ECO:0000313" key="6">
    <source>
        <dbReference type="EMBL" id="PIK83523.1"/>
    </source>
</evidence>
<evidence type="ECO:0000256" key="1">
    <source>
        <dbReference type="ARBA" id="ARBA00007749"/>
    </source>
</evidence>
<protein>
    <submittedName>
        <fullName evidence="6">MBL fold metallo-hydrolase</fullName>
    </submittedName>
</protein>
<dbReference type="PANTHER" id="PTHR42978">
    <property type="entry name" value="QUORUM-QUENCHING LACTONASE YTNP-RELATED-RELATED"/>
    <property type="match status" value="1"/>
</dbReference>
<accession>A0A855F9G4</accession>
<dbReference type="InterPro" id="IPR051013">
    <property type="entry name" value="MBL_superfamily_lactonases"/>
</dbReference>
<evidence type="ECO:0000259" key="5">
    <source>
        <dbReference type="SMART" id="SM00849"/>
    </source>
</evidence>
<dbReference type="Pfam" id="PF00753">
    <property type="entry name" value="Lactamase_B"/>
    <property type="match status" value="1"/>
</dbReference>
<feature type="domain" description="Metallo-beta-lactamase" evidence="5">
    <location>
        <begin position="55"/>
        <end position="257"/>
    </location>
</feature>
<name>A0A855F9G4_RAOOR</name>
<gene>
    <name evidence="6" type="ORF">CFY86_14735</name>
</gene>
<sequence length="300" mass="32825">MNHHSFSTRRIGDFVVTALSDGTMSASLDWLSGIETAEATVIQHRARIAEPGNIHINGYLIQGRGRTLLVDAGAGGLNNVGGQLIDNLGAAGISPDDVDTVLLTHGHPDHIGGLLDAEGLPVFKQAELHLHPLEAQYWQDDERFKVANERGKRNFNLARRTLDAYARQLRLLDEGAITEGILPVWLPGHTPGHTGFRITSGEQCLLIWGDIVHFPHIQSARPDVSIVFDCDPLQAEETRKKILAQAASEKLLVAGMHLDRSGFANVLKAGQGYRIAYRENGRECRCASRTGRQAKNAGHY</sequence>
<keyword evidence="2" id="KW-0479">Metal-binding</keyword>
<dbReference type="SMART" id="SM00849">
    <property type="entry name" value="Lactamase_B"/>
    <property type="match status" value="1"/>
</dbReference>
<dbReference type="GO" id="GO:0046872">
    <property type="term" value="F:metal ion binding"/>
    <property type="evidence" value="ECO:0007669"/>
    <property type="project" value="UniProtKB-KW"/>
</dbReference>
<dbReference type="Proteomes" id="UP000229713">
    <property type="component" value="Unassembled WGS sequence"/>
</dbReference>
<reference evidence="6 7" key="1">
    <citation type="submission" date="2017-07" db="EMBL/GenBank/DDBJ databases">
        <title>Raoultella ornithinolytica strain HH3 draft genome.</title>
        <authorList>
            <person name="Duceppe M.-O."/>
            <person name="Huang H."/>
            <person name="Phipps-Todd B."/>
        </authorList>
    </citation>
    <scope>NUCLEOTIDE SEQUENCE [LARGE SCALE GENOMIC DNA]</scope>
    <source>
        <strain evidence="6 7">HH3</strain>
    </source>
</reference>
<evidence type="ECO:0000313" key="7">
    <source>
        <dbReference type="Proteomes" id="UP000229713"/>
    </source>
</evidence>
<proteinExistence type="inferred from homology"/>
<comment type="caution">
    <text evidence="6">The sequence shown here is derived from an EMBL/GenBank/DDBJ whole genome shotgun (WGS) entry which is preliminary data.</text>
</comment>
<dbReference type="AlphaFoldDB" id="A0A855F9G4"/>
<organism evidence="6 7">
    <name type="scientific">Raoultella ornithinolytica</name>
    <name type="common">Klebsiella ornithinolytica</name>
    <dbReference type="NCBI Taxonomy" id="54291"/>
    <lineage>
        <taxon>Bacteria</taxon>
        <taxon>Pseudomonadati</taxon>
        <taxon>Pseudomonadota</taxon>
        <taxon>Gammaproteobacteria</taxon>
        <taxon>Enterobacterales</taxon>
        <taxon>Enterobacteriaceae</taxon>
        <taxon>Klebsiella/Raoultella group</taxon>
        <taxon>Raoultella</taxon>
    </lineage>
</organism>
<dbReference type="RefSeq" id="WP_065906592.1">
    <property type="nucleotide sequence ID" value="NZ_CP008886.1"/>
</dbReference>
<dbReference type="EMBL" id="NKYI01000022">
    <property type="protein sequence ID" value="PIK83523.1"/>
    <property type="molecule type" value="Genomic_DNA"/>
</dbReference>
<dbReference type="GO" id="GO:0016787">
    <property type="term" value="F:hydrolase activity"/>
    <property type="evidence" value="ECO:0007669"/>
    <property type="project" value="UniProtKB-KW"/>
</dbReference>
<comment type="similarity">
    <text evidence="1">Belongs to the metallo-beta-lactamase superfamily.</text>
</comment>